<keyword evidence="1" id="KW-0418">Kinase</keyword>
<dbReference type="RefSeq" id="WP_204013405.1">
    <property type="nucleotide sequence ID" value="NZ_BOPG01000120.1"/>
</dbReference>
<dbReference type="InterPro" id="IPR050267">
    <property type="entry name" value="Anti-sigma-factor_SerPK"/>
</dbReference>
<dbReference type="InterPro" id="IPR036890">
    <property type="entry name" value="HATPase_C_sf"/>
</dbReference>
<dbReference type="Pfam" id="PF13581">
    <property type="entry name" value="HATPase_c_2"/>
    <property type="match status" value="1"/>
</dbReference>
<dbReference type="SUPFAM" id="SSF55874">
    <property type="entry name" value="ATPase domain of HSP90 chaperone/DNA topoisomerase II/histidine kinase"/>
    <property type="match status" value="1"/>
</dbReference>
<accession>A0A8J3ZII9</accession>
<evidence type="ECO:0000256" key="2">
    <source>
        <dbReference type="SAM" id="MobiDB-lite"/>
    </source>
</evidence>
<keyword evidence="1" id="KW-0808">Transferase</keyword>
<gene>
    <name evidence="4" type="ORF">Vau01_120450</name>
</gene>
<dbReference type="Gene3D" id="3.30.565.10">
    <property type="entry name" value="Histidine kinase-like ATPase, C-terminal domain"/>
    <property type="match status" value="1"/>
</dbReference>
<feature type="region of interest" description="Disordered" evidence="2">
    <location>
        <begin position="1"/>
        <end position="21"/>
    </location>
</feature>
<keyword evidence="1" id="KW-0723">Serine/threonine-protein kinase</keyword>
<evidence type="ECO:0000256" key="1">
    <source>
        <dbReference type="ARBA" id="ARBA00022527"/>
    </source>
</evidence>
<reference evidence="4" key="1">
    <citation type="submission" date="2021-01" db="EMBL/GenBank/DDBJ databases">
        <title>Whole genome shotgun sequence of Virgisporangium aurantiacum NBRC 16421.</title>
        <authorList>
            <person name="Komaki H."/>
            <person name="Tamura T."/>
        </authorList>
    </citation>
    <scope>NUCLEOTIDE SEQUENCE</scope>
    <source>
        <strain evidence="4">NBRC 16421</strain>
    </source>
</reference>
<evidence type="ECO:0000313" key="4">
    <source>
        <dbReference type="EMBL" id="GIJ64529.1"/>
    </source>
</evidence>
<name>A0A8J3ZII9_9ACTN</name>
<dbReference type="CDD" id="cd16936">
    <property type="entry name" value="HATPase_RsbW-like"/>
    <property type="match status" value="1"/>
</dbReference>
<dbReference type="PANTHER" id="PTHR35526:SF3">
    <property type="entry name" value="ANTI-SIGMA-F FACTOR RSBW"/>
    <property type="match status" value="1"/>
</dbReference>
<keyword evidence="5" id="KW-1185">Reference proteome</keyword>
<feature type="domain" description="Histidine kinase/HSP90-like ATPase" evidence="3">
    <location>
        <begin position="26"/>
        <end position="134"/>
    </location>
</feature>
<organism evidence="4 5">
    <name type="scientific">Virgisporangium aurantiacum</name>
    <dbReference type="NCBI Taxonomy" id="175570"/>
    <lineage>
        <taxon>Bacteria</taxon>
        <taxon>Bacillati</taxon>
        <taxon>Actinomycetota</taxon>
        <taxon>Actinomycetes</taxon>
        <taxon>Micromonosporales</taxon>
        <taxon>Micromonosporaceae</taxon>
        <taxon>Virgisporangium</taxon>
    </lineage>
</organism>
<dbReference type="PANTHER" id="PTHR35526">
    <property type="entry name" value="ANTI-SIGMA-F FACTOR RSBW-RELATED"/>
    <property type="match status" value="1"/>
</dbReference>
<sequence length="144" mass="15162">MSASWQQPFDGATPGQTPDGLEQRFDATSLVSLRSAVAAHGGALGLSPSKVNDLVLVAHELASNAVRHGGGGGRLRLWRVDGSVFCEVSDVGVGFPFSRPQRLPDLSAPGGRGLWIIVRLVDEMSVESTDEGTTALVEIRVSPQ</sequence>
<dbReference type="GO" id="GO:0004674">
    <property type="term" value="F:protein serine/threonine kinase activity"/>
    <property type="evidence" value="ECO:0007669"/>
    <property type="project" value="UniProtKB-KW"/>
</dbReference>
<dbReference type="InterPro" id="IPR003594">
    <property type="entry name" value="HATPase_dom"/>
</dbReference>
<dbReference type="Proteomes" id="UP000612585">
    <property type="component" value="Unassembled WGS sequence"/>
</dbReference>
<evidence type="ECO:0000313" key="5">
    <source>
        <dbReference type="Proteomes" id="UP000612585"/>
    </source>
</evidence>
<protein>
    <recommendedName>
        <fullName evidence="3">Histidine kinase/HSP90-like ATPase domain-containing protein</fullName>
    </recommendedName>
</protein>
<comment type="caution">
    <text evidence="4">The sequence shown here is derived from an EMBL/GenBank/DDBJ whole genome shotgun (WGS) entry which is preliminary data.</text>
</comment>
<evidence type="ECO:0000259" key="3">
    <source>
        <dbReference type="Pfam" id="PF13581"/>
    </source>
</evidence>
<dbReference type="AlphaFoldDB" id="A0A8J3ZII9"/>
<proteinExistence type="predicted"/>
<dbReference type="EMBL" id="BOPG01000120">
    <property type="protein sequence ID" value="GIJ64529.1"/>
    <property type="molecule type" value="Genomic_DNA"/>
</dbReference>